<dbReference type="PANTHER" id="PTHR30136:SF24">
    <property type="entry name" value="HTH-TYPE TRANSCRIPTIONAL REPRESSOR ALLR"/>
    <property type="match status" value="1"/>
</dbReference>
<dbReference type="SMART" id="SM00346">
    <property type="entry name" value="HTH_ICLR"/>
    <property type="match status" value="1"/>
</dbReference>
<evidence type="ECO:0000256" key="3">
    <source>
        <dbReference type="ARBA" id="ARBA00023163"/>
    </source>
</evidence>
<keyword evidence="2" id="KW-0238">DNA-binding</keyword>
<dbReference type="SUPFAM" id="SSF55781">
    <property type="entry name" value="GAF domain-like"/>
    <property type="match status" value="1"/>
</dbReference>
<dbReference type="SUPFAM" id="SSF46785">
    <property type="entry name" value="Winged helix' DNA-binding domain"/>
    <property type="match status" value="1"/>
</dbReference>
<reference evidence="6 7" key="1">
    <citation type="submission" date="2020-09" db="EMBL/GenBank/DDBJ databases">
        <title>novel species in genus Nocardioides.</title>
        <authorList>
            <person name="Zhang G."/>
        </authorList>
    </citation>
    <scope>NUCLEOTIDE SEQUENCE [LARGE SCALE GENOMIC DNA]</scope>
    <source>
        <strain evidence="6 7">KCTC 39551</strain>
    </source>
</reference>
<dbReference type="InterPro" id="IPR050707">
    <property type="entry name" value="HTH_MetabolicPath_Reg"/>
</dbReference>
<dbReference type="Pfam" id="PF09339">
    <property type="entry name" value="HTH_IclR"/>
    <property type="match status" value="1"/>
</dbReference>
<protein>
    <submittedName>
        <fullName evidence="6">IclR family transcriptional regulator</fullName>
    </submittedName>
</protein>
<dbReference type="Gene3D" id="1.10.10.10">
    <property type="entry name" value="Winged helix-like DNA-binding domain superfamily/Winged helix DNA-binding domain"/>
    <property type="match status" value="1"/>
</dbReference>
<dbReference type="InterPro" id="IPR029016">
    <property type="entry name" value="GAF-like_dom_sf"/>
</dbReference>
<keyword evidence="3" id="KW-0804">Transcription</keyword>
<organism evidence="6 7">
    <name type="scientific">Nocardioides cavernae</name>
    <dbReference type="NCBI Taxonomy" id="1921566"/>
    <lineage>
        <taxon>Bacteria</taxon>
        <taxon>Bacillati</taxon>
        <taxon>Actinomycetota</taxon>
        <taxon>Actinomycetes</taxon>
        <taxon>Propionibacteriales</taxon>
        <taxon>Nocardioidaceae</taxon>
        <taxon>Nocardioides</taxon>
    </lineage>
</organism>
<keyword evidence="1" id="KW-0805">Transcription regulation</keyword>
<dbReference type="InterPro" id="IPR036390">
    <property type="entry name" value="WH_DNA-bd_sf"/>
</dbReference>
<accession>A0ABR8NDG3</accession>
<name>A0ABR8NDG3_9ACTN</name>
<evidence type="ECO:0000256" key="1">
    <source>
        <dbReference type="ARBA" id="ARBA00023015"/>
    </source>
</evidence>
<evidence type="ECO:0000259" key="5">
    <source>
        <dbReference type="PROSITE" id="PS51078"/>
    </source>
</evidence>
<dbReference type="InterPro" id="IPR005471">
    <property type="entry name" value="Tscrpt_reg_IclR_N"/>
</dbReference>
<evidence type="ECO:0000313" key="6">
    <source>
        <dbReference type="EMBL" id="MBD3926173.1"/>
    </source>
</evidence>
<evidence type="ECO:0000313" key="7">
    <source>
        <dbReference type="Proteomes" id="UP000618818"/>
    </source>
</evidence>
<gene>
    <name evidence="6" type="ORF">IEZ26_16230</name>
</gene>
<keyword evidence="7" id="KW-1185">Reference proteome</keyword>
<feature type="domain" description="HTH iclR-type" evidence="4">
    <location>
        <begin position="9"/>
        <end position="70"/>
    </location>
</feature>
<dbReference type="InterPro" id="IPR014757">
    <property type="entry name" value="Tscrpt_reg_IclR_C"/>
</dbReference>
<comment type="caution">
    <text evidence="6">The sequence shown here is derived from an EMBL/GenBank/DDBJ whole genome shotgun (WGS) entry which is preliminary data.</text>
</comment>
<dbReference type="PROSITE" id="PS51078">
    <property type="entry name" value="ICLR_ED"/>
    <property type="match status" value="1"/>
</dbReference>
<dbReference type="PANTHER" id="PTHR30136">
    <property type="entry name" value="HELIX-TURN-HELIX TRANSCRIPTIONAL REGULATOR, ICLR FAMILY"/>
    <property type="match status" value="1"/>
</dbReference>
<sequence>MAGGSAPGASLVDRTLDVLGAFDERHRRLTLTRLAARSGLTPPTTLRIVRRLLAAGALERTDDGSYVVGRRLWDIGLLAPVQTGLREVAAPFLQDLQAATRATVHLAERDGHRVLYLDRLSGVASVPVVSRVGSRLPMHATGVGKVLLAHAPADVQQRVLADLRPLTPYTIVTPGTLERQLERVRRDGFATTREELTLGACSVAVPVRDADGDVVAALGIVVPSLRRDRERLVAALSVAAAGITRLAR</sequence>
<feature type="domain" description="IclR-ED" evidence="5">
    <location>
        <begin position="71"/>
        <end position="248"/>
    </location>
</feature>
<dbReference type="Pfam" id="PF01614">
    <property type="entry name" value="IclR_C"/>
    <property type="match status" value="1"/>
</dbReference>
<dbReference type="PROSITE" id="PS51077">
    <property type="entry name" value="HTH_ICLR"/>
    <property type="match status" value="1"/>
</dbReference>
<proteinExistence type="predicted"/>
<dbReference type="EMBL" id="JACXYZ010000002">
    <property type="protein sequence ID" value="MBD3926173.1"/>
    <property type="molecule type" value="Genomic_DNA"/>
</dbReference>
<evidence type="ECO:0000259" key="4">
    <source>
        <dbReference type="PROSITE" id="PS51077"/>
    </source>
</evidence>
<dbReference type="RefSeq" id="WP_191196008.1">
    <property type="nucleotide sequence ID" value="NZ_JACXYZ010000002.1"/>
</dbReference>
<evidence type="ECO:0000256" key="2">
    <source>
        <dbReference type="ARBA" id="ARBA00023125"/>
    </source>
</evidence>
<dbReference type="InterPro" id="IPR036388">
    <property type="entry name" value="WH-like_DNA-bd_sf"/>
</dbReference>
<dbReference type="Proteomes" id="UP000618818">
    <property type="component" value="Unassembled WGS sequence"/>
</dbReference>
<dbReference type="Gene3D" id="3.30.450.40">
    <property type="match status" value="1"/>
</dbReference>